<dbReference type="CDD" id="cd00130">
    <property type="entry name" value="PAS"/>
    <property type="match status" value="1"/>
</dbReference>
<dbReference type="KEGG" id="cak:Caul_1140"/>
<accession>B0SXU7</accession>
<dbReference type="PANTHER" id="PTHR47429">
    <property type="entry name" value="PROTEIN TWIN LOV 1"/>
    <property type="match status" value="1"/>
</dbReference>
<dbReference type="SUPFAM" id="SSF55785">
    <property type="entry name" value="PYP-like sensor domain (PAS domain)"/>
    <property type="match status" value="1"/>
</dbReference>
<organism evidence="5">
    <name type="scientific">Caulobacter sp. (strain K31)</name>
    <dbReference type="NCBI Taxonomy" id="366602"/>
    <lineage>
        <taxon>Bacteria</taxon>
        <taxon>Pseudomonadati</taxon>
        <taxon>Pseudomonadota</taxon>
        <taxon>Alphaproteobacteria</taxon>
        <taxon>Caulobacterales</taxon>
        <taxon>Caulobacteraceae</taxon>
        <taxon>Caulobacter</taxon>
    </lineage>
</organism>
<evidence type="ECO:0000259" key="4">
    <source>
        <dbReference type="PROSITE" id="PS50112"/>
    </source>
</evidence>
<evidence type="ECO:0000313" key="5">
    <source>
        <dbReference type="EMBL" id="ABZ70270.1"/>
    </source>
</evidence>
<protein>
    <submittedName>
        <fullName evidence="5">Putative PAS/PAC sensor protein</fullName>
    </submittedName>
</protein>
<dbReference type="HOGENOM" id="CLU_080231_2_1_5"/>
<keyword evidence="1" id="KW-0285">Flavoprotein</keyword>
<evidence type="ECO:0000256" key="2">
    <source>
        <dbReference type="ARBA" id="ARBA00022643"/>
    </source>
</evidence>
<dbReference type="PANTHER" id="PTHR47429:SF2">
    <property type="entry name" value="PROTEIN TWIN LOV 1"/>
    <property type="match status" value="1"/>
</dbReference>
<proteinExistence type="predicted"/>
<dbReference type="PROSITE" id="PS50112">
    <property type="entry name" value="PAS"/>
    <property type="match status" value="1"/>
</dbReference>
<name>B0SXU7_CAUSK</name>
<dbReference type="AlphaFoldDB" id="B0SXU7"/>
<evidence type="ECO:0000256" key="3">
    <source>
        <dbReference type="ARBA" id="ARBA00022991"/>
    </source>
</evidence>
<dbReference type="eggNOG" id="COG3852">
    <property type="taxonomic scope" value="Bacteria"/>
</dbReference>
<dbReference type="NCBIfam" id="TIGR00229">
    <property type="entry name" value="sensory_box"/>
    <property type="match status" value="1"/>
</dbReference>
<feature type="domain" description="PAS" evidence="4">
    <location>
        <begin position="3"/>
        <end position="78"/>
    </location>
</feature>
<reference evidence="5" key="1">
    <citation type="submission" date="2008-01" db="EMBL/GenBank/DDBJ databases">
        <title>Complete sequence of chromosome of Caulobacter sp. K31.</title>
        <authorList>
            <consortium name="US DOE Joint Genome Institute"/>
            <person name="Copeland A."/>
            <person name="Lucas S."/>
            <person name="Lapidus A."/>
            <person name="Barry K."/>
            <person name="Glavina del Rio T."/>
            <person name="Dalin E."/>
            <person name="Tice H."/>
            <person name="Pitluck S."/>
            <person name="Bruce D."/>
            <person name="Goodwin L."/>
            <person name="Thompson L.S."/>
            <person name="Brettin T."/>
            <person name="Detter J.C."/>
            <person name="Han C."/>
            <person name="Schmutz J."/>
            <person name="Larimer F."/>
            <person name="Land M."/>
            <person name="Hauser L."/>
            <person name="Kyrpides N."/>
            <person name="Kim E."/>
            <person name="Stephens C."/>
            <person name="Richardson P."/>
        </authorList>
    </citation>
    <scope>NUCLEOTIDE SEQUENCE [LARGE SCALE GENOMIC DNA]</scope>
    <source>
        <strain evidence="5">K31</strain>
    </source>
</reference>
<evidence type="ECO:0000256" key="1">
    <source>
        <dbReference type="ARBA" id="ARBA00022630"/>
    </source>
</evidence>
<dbReference type="EMBL" id="CP000927">
    <property type="protein sequence ID" value="ABZ70270.1"/>
    <property type="molecule type" value="Genomic_DNA"/>
</dbReference>
<dbReference type="OrthoDB" id="7991996at2"/>
<dbReference type="InterPro" id="IPR000014">
    <property type="entry name" value="PAS"/>
</dbReference>
<keyword evidence="3" id="KW-0157">Chromophore</keyword>
<dbReference type="STRING" id="366602.Caul_1140"/>
<sequence>MALEMLIAALTADSPKAVVVTDGNLLPPGPTILYVNSAFERMTGYLSAELVGQSPRLLQGEKTSLATRRTLARALREGQRKTVVLVNYRKSGEPYRCEVDVFPILDKDGVMVNAVALEREVPRGPGRRAALG</sequence>
<dbReference type="Pfam" id="PF13426">
    <property type="entry name" value="PAS_9"/>
    <property type="match status" value="1"/>
</dbReference>
<dbReference type="Gene3D" id="3.30.450.20">
    <property type="entry name" value="PAS domain"/>
    <property type="match status" value="1"/>
</dbReference>
<keyword evidence="2" id="KW-0288">FMN</keyword>
<dbReference type="InterPro" id="IPR035965">
    <property type="entry name" value="PAS-like_dom_sf"/>
</dbReference>
<gene>
    <name evidence="5" type="ordered locus">Caul_1140</name>
</gene>